<evidence type="ECO:0000256" key="5">
    <source>
        <dbReference type="SAM" id="Phobius"/>
    </source>
</evidence>
<proteinExistence type="predicted"/>
<dbReference type="Proteomes" id="UP001519363">
    <property type="component" value="Unassembled WGS sequence"/>
</dbReference>
<dbReference type="SUPFAM" id="SSF103473">
    <property type="entry name" value="MFS general substrate transporter"/>
    <property type="match status" value="1"/>
</dbReference>
<dbReference type="RefSeq" id="WP_158103300.1">
    <property type="nucleotide sequence ID" value="NZ_JAGIOO010000001.1"/>
</dbReference>
<dbReference type="Pfam" id="PF07690">
    <property type="entry name" value="MFS_1"/>
    <property type="match status" value="1"/>
</dbReference>
<feature type="transmembrane region" description="Helical" evidence="5">
    <location>
        <begin position="247"/>
        <end position="265"/>
    </location>
</feature>
<dbReference type="EMBL" id="JAGIOO010000001">
    <property type="protein sequence ID" value="MBP2479468.1"/>
    <property type="molecule type" value="Genomic_DNA"/>
</dbReference>
<keyword evidence="8" id="KW-1185">Reference proteome</keyword>
<dbReference type="PANTHER" id="PTHR23508">
    <property type="entry name" value="CARBOXYLIC ACID TRANSPORTER PROTEIN HOMOLOG"/>
    <property type="match status" value="1"/>
</dbReference>
<keyword evidence="2 5" id="KW-0812">Transmembrane</keyword>
<feature type="transmembrane region" description="Helical" evidence="5">
    <location>
        <begin position="340"/>
        <end position="365"/>
    </location>
</feature>
<dbReference type="PROSITE" id="PS50850">
    <property type="entry name" value="MFS"/>
    <property type="match status" value="1"/>
</dbReference>
<keyword evidence="4 5" id="KW-0472">Membrane</keyword>
<feature type="transmembrane region" description="Helical" evidence="5">
    <location>
        <begin position="405"/>
        <end position="426"/>
    </location>
</feature>
<dbReference type="InterPro" id="IPR020846">
    <property type="entry name" value="MFS_dom"/>
</dbReference>
<evidence type="ECO:0000313" key="7">
    <source>
        <dbReference type="EMBL" id="MBP2479468.1"/>
    </source>
</evidence>
<evidence type="ECO:0000313" key="8">
    <source>
        <dbReference type="Proteomes" id="UP001519363"/>
    </source>
</evidence>
<feature type="transmembrane region" description="Helical" evidence="5">
    <location>
        <begin position="27"/>
        <end position="49"/>
    </location>
</feature>
<reference evidence="7 8" key="1">
    <citation type="submission" date="2021-03" db="EMBL/GenBank/DDBJ databases">
        <title>Sequencing the genomes of 1000 actinobacteria strains.</title>
        <authorList>
            <person name="Klenk H.-P."/>
        </authorList>
    </citation>
    <scope>NUCLEOTIDE SEQUENCE [LARGE SCALE GENOMIC DNA]</scope>
    <source>
        <strain evidence="7 8">DSM 44580</strain>
    </source>
</reference>
<dbReference type="Gene3D" id="1.20.1250.20">
    <property type="entry name" value="MFS general substrate transporter like domains"/>
    <property type="match status" value="2"/>
</dbReference>
<gene>
    <name evidence="7" type="ORF">JOF53_008340</name>
</gene>
<protein>
    <submittedName>
        <fullName evidence="7">MFS family permease</fullName>
    </submittedName>
</protein>
<feature type="domain" description="Major facilitator superfamily (MFS) profile" evidence="6">
    <location>
        <begin position="28"/>
        <end position="430"/>
    </location>
</feature>
<evidence type="ECO:0000256" key="3">
    <source>
        <dbReference type="ARBA" id="ARBA00022989"/>
    </source>
</evidence>
<feature type="transmembrane region" description="Helical" evidence="5">
    <location>
        <begin position="56"/>
        <end position="80"/>
    </location>
</feature>
<name>A0ABS5ASB2_9PSEU</name>
<organism evidence="7 8">
    <name type="scientific">Crossiella equi</name>
    <dbReference type="NCBI Taxonomy" id="130796"/>
    <lineage>
        <taxon>Bacteria</taxon>
        <taxon>Bacillati</taxon>
        <taxon>Actinomycetota</taxon>
        <taxon>Actinomycetes</taxon>
        <taxon>Pseudonocardiales</taxon>
        <taxon>Pseudonocardiaceae</taxon>
        <taxon>Crossiella</taxon>
    </lineage>
</organism>
<evidence type="ECO:0000256" key="1">
    <source>
        <dbReference type="ARBA" id="ARBA00004651"/>
    </source>
</evidence>
<feature type="transmembrane region" description="Helical" evidence="5">
    <location>
        <begin position="372"/>
        <end position="393"/>
    </location>
</feature>
<feature type="transmembrane region" description="Helical" evidence="5">
    <location>
        <begin position="185"/>
        <end position="206"/>
    </location>
</feature>
<feature type="transmembrane region" description="Helical" evidence="5">
    <location>
        <begin position="92"/>
        <end position="112"/>
    </location>
</feature>
<dbReference type="PANTHER" id="PTHR23508:SF10">
    <property type="entry name" value="CARBOXYLIC ACID TRANSPORTER PROTEIN HOMOLOG"/>
    <property type="match status" value="1"/>
</dbReference>
<comment type="subcellular location">
    <subcellularLocation>
        <location evidence="1">Cell membrane</location>
        <topology evidence="1">Multi-pass membrane protein</topology>
    </subcellularLocation>
</comment>
<sequence>MPHATRTTSTPGQAMPFGQVLAVGGRATLGVLLGLQVLDSVDGVLLVVFAPEIRAALGLGTAAVSAVGSLAGVMVALAALPLGILGDRHRRTTIAGVCTLLWAAAAGLLGLVQSLWQVVVIRILAGIGKANEGPIQAALLVETYPPAGRGRVLGLHRAAQPLGIVLGPLLASAVAVLVPAEHEPWRWAFVLLALPALLLGLATLRLREPERGRYEREALGHGVPPPAPAPARAAFARLRRIRTFSSVMVALGAFGLCVVAAPVYLSVLLEERLGQGAAARGVITSLGAVGGLVGAALGAVFSDRLFGRSPAACLRLAAGALALLGIGFAVQAYAPDVLTFTVVSAVTQGLAFAGIIALSLVVAAVTPPAVRATAFALVGVYLAVFGGLGGSLLTSVAEQAWGAQAAIAVVAPTASVLAGLVLAFGARHVRGDQARAAADLLAEDREPLP</sequence>
<dbReference type="InterPro" id="IPR011701">
    <property type="entry name" value="MFS"/>
</dbReference>
<feature type="transmembrane region" description="Helical" evidence="5">
    <location>
        <begin position="277"/>
        <end position="301"/>
    </location>
</feature>
<comment type="caution">
    <text evidence="7">The sequence shown here is derived from an EMBL/GenBank/DDBJ whole genome shotgun (WGS) entry which is preliminary data.</text>
</comment>
<accession>A0ABS5ASB2</accession>
<dbReference type="InterPro" id="IPR036259">
    <property type="entry name" value="MFS_trans_sf"/>
</dbReference>
<evidence type="ECO:0000256" key="4">
    <source>
        <dbReference type="ARBA" id="ARBA00023136"/>
    </source>
</evidence>
<feature type="transmembrane region" description="Helical" evidence="5">
    <location>
        <begin position="313"/>
        <end position="334"/>
    </location>
</feature>
<feature type="transmembrane region" description="Helical" evidence="5">
    <location>
        <begin position="158"/>
        <end position="179"/>
    </location>
</feature>
<evidence type="ECO:0000259" key="6">
    <source>
        <dbReference type="PROSITE" id="PS50850"/>
    </source>
</evidence>
<keyword evidence="3 5" id="KW-1133">Transmembrane helix</keyword>
<evidence type="ECO:0000256" key="2">
    <source>
        <dbReference type="ARBA" id="ARBA00022692"/>
    </source>
</evidence>